<evidence type="ECO:0000256" key="1">
    <source>
        <dbReference type="ARBA" id="ARBA00007689"/>
    </source>
</evidence>
<comment type="similarity">
    <text evidence="1">Belongs to the YciI family.</text>
</comment>
<proteinExistence type="inferred from homology"/>
<sequence>MKVMVFVKSNARIEAGTLPSTDDIIAMGNFNEALVRAGILLAGEGLHASARGKRVHFGEATPPQVEAGPFADPGSLVAGFWLWQVRSLDEALEWAQRAPFAPGDVLELRPLMAEEDFGEAFTAELREKEQRLREQSAAR</sequence>
<evidence type="ECO:0000313" key="4">
    <source>
        <dbReference type="Proteomes" id="UP000051386"/>
    </source>
</evidence>
<dbReference type="AlphaFoldDB" id="A0A0R0D1W3"/>
<dbReference type="Pfam" id="PF03795">
    <property type="entry name" value="YCII"/>
    <property type="match status" value="1"/>
</dbReference>
<dbReference type="SUPFAM" id="SSF54909">
    <property type="entry name" value="Dimeric alpha+beta barrel"/>
    <property type="match status" value="1"/>
</dbReference>
<dbReference type="Gene3D" id="3.30.70.1060">
    <property type="entry name" value="Dimeric alpha+beta barrel"/>
    <property type="match status" value="1"/>
</dbReference>
<evidence type="ECO:0000313" key="3">
    <source>
        <dbReference type="EMBL" id="KRG76092.1"/>
    </source>
</evidence>
<dbReference type="InterPro" id="IPR005545">
    <property type="entry name" value="YCII"/>
</dbReference>
<dbReference type="RefSeq" id="WP_057507366.1">
    <property type="nucleotide sequence ID" value="NZ_JANUEG010000010.1"/>
</dbReference>
<protein>
    <submittedName>
        <fullName evidence="3">Dehydrogenase</fullName>
    </submittedName>
</protein>
<gene>
    <name evidence="3" type="ORF">ABB28_03895</name>
</gene>
<dbReference type="PANTHER" id="PTHR35174">
    <property type="entry name" value="BLL7171 PROTEIN-RELATED"/>
    <property type="match status" value="1"/>
</dbReference>
<name>A0A0R0D1W3_9GAMM</name>
<accession>A0A0R0D1W3</accession>
<dbReference type="PATRIC" id="fig|517011.3.peg.151"/>
<keyword evidence="4" id="KW-1185">Reference proteome</keyword>
<organism evidence="3 4">
    <name type="scientific">Stenotrophomonas chelatiphaga</name>
    <dbReference type="NCBI Taxonomy" id="517011"/>
    <lineage>
        <taxon>Bacteria</taxon>
        <taxon>Pseudomonadati</taxon>
        <taxon>Pseudomonadota</taxon>
        <taxon>Gammaproteobacteria</taxon>
        <taxon>Lysobacterales</taxon>
        <taxon>Lysobacteraceae</taxon>
        <taxon>Stenotrophomonas</taxon>
    </lineage>
</organism>
<dbReference type="PANTHER" id="PTHR35174:SF4">
    <property type="entry name" value="BLL7163 PROTEIN"/>
    <property type="match status" value="1"/>
</dbReference>
<reference evidence="3 4" key="1">
    <citation type="submission" date="2015-05" db="EMBL/GenBank/DDBJ databases">
        <title>Genome sequencing and analysis of members of genus Stenotrophomonas.</title>
        <authorList>
            <person name="Patil P.P."/>
            <person name="Midha S."/>
            <person name="Patil P.B."/>
        </authorList>
    </citation>
    <scope>NUCLEOTIDE SEQUENCE [LARGE SCALE GENOMIC DNA]</scope>
    <source>
        <strain evidence="3 4">DSM 21508</strain>
    </source>
</reference>
<feature type="domain" description="YCII-related" evidence="2">
    <location>
        <begin position="24"/>
        <end position="112"/>
    </location>
</feature>
<dbReference type="InterPro" id="IPR011008">
    <property type="entry name" value="Dimeric_a/b-barrel"/>
</dbReference>
<dbReference type="EMBL" id="LDJK01000011">
    <property type="protein sequence ID" value="KRG76092.1"/>
    <property type="molecule type" value="Genomic_DNA"/>
</dbReference>
<dbReference type="Proteomes" id="UP000051386">
    <property type="component" value="Unassembled WGS sequence"/>
</dbReference>
<evidence type="ECO:0000259" key="2">
    <source>
        <dbReference type="Pfam" id="PF03795"/>
    </source>
</evidence>
<comment type="caution">
    <text evidence="3">The sequence shown here is derived from an EMBL/GenBank/DDBJ whole genome shotgun (WGS) entry which is preliminary data.</text>
</comment>